<feature type="region of interest" description="Disordered" evidence="2">
    <location>
        <begin position="1"/>
        <end position="40"/>
    </location>
</feature>
<proteinExistence type="inferred from homology"/>
<dbReference type="Pfam" id="PF00022">
    <property type="entry name" value="Actin"/>
    <property type="match status" value="1"/>
</dbReference>
<name>A0A8H7WBW2_9HELO</name>
<gene>
    <name evidence="3" type="ORF">IFR04_004926</name>
</gene>
<dbReference type="Proteomes" id="UP000664132">
    <property type="component" value="Unassembled WGS sequence"/>
</dbReference>
<dbReference type="PANTHER" id="PTHR11937">
    <property type="entry name" value="ACTIN"/>
    <property type="match status" value="1"/>
</dbReference>
<feature type="compositionally biased region" description="Low complexity" evidence="2">
    <location>
        <begin position="526"/>
        <end position="546"/>
    </location>
</feature>
<dbReference type="Gene3D" id="3.30.420.40">
    <property type="match status" value="3"/>
</dbReference>
<evidence type="ECO:0000313" key="4">
    <source>
        <dbReference type="Proteomes" id="UP000664132"/>
    </source>
</evidence>
<evidence type="ECO:0000256" key="2">
    <source>
        <dbReference type="SAM" id="MobiDB-lite"/>
    </source>
</evidence>
<dbReference type="OrthoDB" id="337660at2759"/>
<sequence length="565" mass="61950">MSNPSGPSHRSVANIRSPTSTQPGAPASPHTPLRTISSTFGSPSALRAEEDCVILELGSRYLRAGFAGDALPKALVEFGPEEQRRPGDLRRWRTDYEPSEESHVQTKGWGEGYELWKPDLRGLDMGLVGDKLDRAIREAFTKFLLIDSRPRRMLLAIPSTLPLPLLSTILDTLFANFQPPTISLMSAPVLTTVAAGLRSALVVDIGWAETVVTGVYEYREVQCTRSVRGMKMLGEATFKMLSEAIDLIGTADKPQDEELPSFDECEEVLLRMGWCKPVKKLEQRSFDRGLTPVVEEDELRSSIRDVHISEKVDEDATITVPLKSTKPRRTLELSASDIAEPCENALFAIGTPEKELDDEELPLHLLVYRSLLQLPVDLRSVCMARVVFVGGGSRILGLKARVLDEVAALVDERGWDPVTGKAVEQLRSNPKLQRTRLRQDGPTEVLRLDEKPGTATTPAAHLEQESDPIEDVLKREASKGISPIEAGYLRAVESLGAWSGGSLLSQLKIPAISVVDREQWLQQGISGASKSGEISSSSQRQSMGPGVFNKTGAGERSSWTLGLWG</sequence>
<evidence type="ECO:0008006" key="5">
    <source>
        <dbReference type="Google" id="ProtNLM"/>
    </source>
</evidence>
<dbReference type="AlphaFoldDB" id="A0A8H7WBW2"/>
<reference evidence="3" key="1">
    <citation type="submission" date="2021-02" db="EMBL/GenBank/DDBJ databases">
        <title>Genome sequence Cadophora malorum strain M34.</title>
        <authorList>
            <person name="Stefanovic E."/>
            <person name="Vu D."/>
            <person name="Scully C."/>
            <person name="Dijksterhuis J."/>
            <person name="Roader J."/>
            <person name="Houbraken J."/>
        </authorList>
    </citation>
    <scope>NUCLEOTIDE SEQUENCE</scope>
    <source>
        <strain evidence="3">M34</strain>
    </source>
</reference>
<evidence type="ECO:0000313" key="3">
    <source>
        <dbReference type="EMBL" id="KAG4421947.1"/>
    </source>
</evidence>
<dbReference type="InterPro" id="IPR004000">
    <property type="entry name" value="Actin"/>
</dbReference>
<comment type="similarity">
    <text evidence="1">Belongs to the actin family.</text>
</comment>
<dbReference type="SMART" id="SM00268">
    <property type="entry name" value="ACTIN"/>
    <property type="match status" value="1"/>
</dbReference>
<organism evidence="3 4">
    <name type="scientific">Cadophora malorum</name>
    <dbReference type="NCBI Taxonomy" id="108018"/>
    <lineage>
        <taxon>Eukaryota</taxon>
        <taxon>Fungi</taxon>
        <taxon>Dikarya</taxon>
        <taxon>Ascomycota</taxon>
        <taxon>Pezizomycotina</taxon>
        <taxon>Leotiomycetes</taxon>
        <taxon>Helotiales</taxon>
        <taxon>Ploettnerulaceae</taxon>
        <taxon>Cadophora</taxon>
    </lineage>
</organism>
<accession>A0A8H7WBW2</accession>
<feature type="region of interest" description="Disordered" evidence="2">
    <location>
        <begin position="526"/>
        <end position="565"/>
    </location>
</feature>
<protein>
    <recommendedName>
        <fullName evidence="5">Actin-like ATPase domain-containing protein</fullName>
    </recommendedName>
</protein>
<comment type="caution">
    <text evidence="3">The sequence shown here is derived from an EMBL/GenBank/DDBJ whole genome shotgun (WGS) entry which is preliminary data.</text>
</comment>
<feature type="compositionally biased region" description="Polar residues" evidence="2">
    <location>
        <begin position="14"/>
        <end position="23"/>
    </location>
</feature>
<dbReference type="InterPro" id="IPR043129">
    <property type="entry name" value="ATPase_NBD"/>
</dbReference>
<dbReference type="SUPFAM" id="SSF53067">
    <property type="entry name" value="Actin-like ATPase domain"/>
    <property type="match status" value="2"/>
</dbReference>
<dbReference type="EMBL" id="JAFJYH010000057">
    <property type="protein sequence ID" value="KAG4421947.1"/>
    <property type="molecule type" value="Genomic_DNA"/>
</dbReference>
<keyword evidence="4" id="KW-1185">Reference proteome</keyword>
<evidence type="ECO:0000256" key="1">
    <source>
        <dbReference type="RuleBase" id="RU000487"/>
    </source>
</evidence>